<dbReference type="EMBL" id="LROS01000023">
    <property type="protein sequence ID" value="OBR92690.1"/>
    <property type="molecule type" value="Genomic_DNA"/>
</dbReference>
<gene>
    <name evidence="1" type="ORF">CLRAG_23960</name>
</gene>
<name>A0A1A6ARN3_9CLOT</name>
<protein>
    <submittedName>
        <fullName evidence="1">Uncharacterized protein</fullName>
    </submittedName>
</protein>
<dbReference type="RefSeq" id="WP_167351572.1">
    <property type="nucleotide sequence ID" value="NZ_LROS01000023.1"/>
</dbReference>
<keyword evidence="2" id="KW-1185">Reference proteome</keyword>
<evidence type="ECO:0000313" key="1">
    <source>
        <dbReference type="EMBL" id="OBR92690.1"/>
    </source>
</evidence>
<evidence type="ECO:0000313" key="2">
    <source>
        <dbReference type="Proteomes" id="UP000093954"/>
    </source>
</evidence>
<proteinExistence type="predicted"/>
<dbReference type="AlphaFoldDB" id="A0A1A6ARN3"/>
<organism evidence="1 2">
    <name type="scientific">Clostridium ragsdalei P11</name>
    <dbReference type="NCBI Taxonomy" id="1353534"/>
    <lineage>
        <taxon>Bacteria</taxon>
        <taxon>Bacillati</taxon>
        <taxon>Bacillota</taxon>
        <taxon>Clostridia</taxon>
        <taxon>Eubacteriales</taxon>
        <taxon>Clostridiaceae</taxon>
        <taxon>Clostridium</taxon>
    </lineage>
</organism>
<comment type="caution">
    <text evidence="1">The sequence shown here is derived from an EMBL/GenBank/DDBJ whole genome shotgun (WGS) entry which is preliminary data.</text>
</comment>
<reference evidence="1 2" key="1">
    <citation type="journal article" date="2012" name="Front. Microbiol.">
        <title>Draft Genome Sequence of the Virulent Strain 01-B526 of the Fish Pathogen Aeromonas salmonicida.</title>
        <authorList>
            <person name="Charette S.J."/>
            <person name="Brochu F."/>
            <person name="Boyle B."/>
            <person name="Filion G."/>
            <person name="Tanaka K.H."/>
            <person name="Derome N."/>
        </authorList>
    </citation>
    <scope>NUCLEOTIDE SEQUENCE [LARGE SCALE GENOMIC DNA]</scope>
    <source>
        <strain evidence="1 2">P11</strain>
    </source>
</reference>
<dbReference type="Proteomes" id="UP000093954">
    <property type="component" value="Unassembled WGS sequence"/>
</dbReference>
<accession>A0A1A6ARN3</accession>
<dbReference type="PATRIC" id="fig|1353534.3.peg.2433"/>
<sequence length="76" mass="8627">MLFFSSFSITAIIIVALSNKNSDIKIENKITLRPDKISSDTKVSINNSKKIIDILAILFKDMPEDTPILTQYLLRK</sequence>